<reference evidence="2 3" key="1">
    <citation type="submission" date="2014-08" db="EMBL/GenBank/DDBJ databases">
        <authorList>
            <person name="Wibberg D."/>
        </authorList>
    </citation>
    <scope>NUCLEOTIDE SEQUENCE [LARGE SCALE GENOMIC DNA]</scope>
    <source>
        <strain evidence="3">ING2-E5B</strain>
    </source>
</reference>
<evidence type="ECO:0000313" key="2">
    <source>
        <dbReference type="EMBL" id="CEA17071.1"/>
    </source>
</evidence>
<organism evidence="2 3">
    <name type="scientific">Fermentimonas caenicola</name>
    <dbReference type="NCBI Taxonomy" id="1562970"/>
    <lineage>
        <taxon>Bacteria</taxon>
        <taxon>Pseudomonadati</taxon>
        <taxon>Bacteroidota</taxon>
        <taxon>Bacteroidia</taxon>
        <taxon>Bacteroidales</taxon>
        <taxon>Dysgonomonadaceae</taxon>
        <taxon>Fermentimonas</taxon>
    </lineage>
</organism>
<dbReference type="Proteomes" id="UP000032417">
    <property type="component" value="Chromosome 1"/>
</dbReference>
<dbReference type="HOGENOM" id="CLU_1319952_0_0_10"/>
<feature type="domain" description="PKD-like" evidence="1">
    <location>
        <begin position="28"/>
        <end position="89"/>
    </location>
</feature>
<sequence>MAFIEAFNIRLHYISTSIKYYRRSVPKFAITGSSTICDIENYDITYSPNGSIIEWTTSPNIVIVSGQGTASIIASKASSAEFGKGYINVKIKLIGHIVLTANKVIDYVGTPVATSVTGPSYLSVDGTGNFIAEPYINSSDILYKWIVVPSTVSTNPWNNSNSITFHAEGTYSVSCQIISPCGFGSAANTIVTVSRSGYFTLLKLLSQE</sequence>
<gene>
    <name evidence="2" type="ORF">ING2E5B_2346</name>
</gene>
<dbReference type="KEGG" id="pbt:ING2E5B_2346"/>
<dbReference type="AlphaFoldDB" id="A0A098C3Q1"/>
<name>A0A098C3Q1_9BACT</name>
<evidence type="ECO:0000313" key="3">
    <source>
        <dbReference type="Proteomes" id="UP000032417"/>
    </source>
</evidence>
<proteinExistence type="predicted"/>
<dbReference type="STRING" id="1562970.ING2E5B_2346"/>
<keyword evidence="3" id="KW-1185">Reference proteome</keyword>
<dbReference type="EMBL" id="LN515532">
    <property type="protein sequence ID" value="CEA17071.1"/>
    <property type="molecule type" value="Genomic_DNA"/>
</dbReference>
<accession>A0A098C3Q1</accession>
<dbReference type="OrthoDB" id="1489355at2"/>
<evidence type="ECO:0000259" key="1">
    <source>
        <dbReference type="Pfam" id="PF19408"/>
    </source>
</evidence>
<dbReference type="InterPro" id="IPR045829">
    <property type="entry name" value="PKD_6"/>
</dbReference>
<protein>
    <recommendedName>
        <fullName evidence="1">PKD-like domain-containing protein</fullName>
    </recommendedName>
</protein>
<dbReference type="Pfam" id="PF19408">
    <property type="entry name" value="PKD_6"/>
    <property type="match status" value="1"/>
</dbReference>